<dbReference type="Proteomes" id="UP000316988">
    <property type="component" value="Unassembled WGS sequence"/>
</dbReference>
<sequence length="219" mass="24164">MTLTATESLSTLLRDGSKAEHTSAEGSSFMSVMLEGRISPEGYTAYLLRLQRVYAALESVARRLADDPIASAVIDPALERSVSLAADLDHWAGAGWREIVVESPATERYVERVEASASWGGLFVAHHYTRYLGDLSGGQAIGRILGRAYELETTAGVEFYAFDEIPKPKPYKDAYRARLDALSLDSAEQQRILDEVKVVFGLNEAIFSELSADLDRWSR</sequence>
<protein>
    <submittedName>
        <fullName evidence="6">Biliverdin-producing heme oxygenase</fullName>
    </submittedName>
</protein>
<feature type="binding site" evidence="4">
    <location>
        <position position="176"/>
    </location>
    <ligand>
        <name>heme b</name>
        <dbReference type="ChEBI" id="CHEBI:60344"/>
    </ligand>
</feature>
<dbReference type="GO" id="GO:0004392">
    <property type="term" value="F:heme oxygenase (decyclizing) activity"/>
    <property type="evidence" value="ECO:0007669"/>
    <property type="project" value="InterPro"/>
</dbReference>
<dbReference type="PIRSF" id="PIRSF000343">
    <property type="entry name" value="Haem_Oase"/>
    <property type="match status" value="1"/>
</dbReference>
<dbReference type="InterPro" id="IPR016053">
    <property type="entry name" value="Haem_Oase-like"/>
</dbReference>
<evidence type="ECO:0000313" key="7">
    <source>
        <dbReference type="Proteomes" id="UP000316988"/>
    </source>
</evidence>
<dbReference type="EMBL" id="VLNT01000005">
    <property type="protein sequence ID" value="TSD63568.1"/>
    <property type="molecule type" value="Genomic_DNA"/>
</dbReference>
<dbReference type="GO" id="GO:0020037">
    <property type="term" value="F:heme binding"/>
    <property type="evidence" value="ECO:0007669"/>
    <property type="project" value="TreeGrafter"/>
</dbReference>
<evidence type="ECO:0000256" key="4">
    <source>
        <dbReference type="PIRSR" id="PIRSR000343-1"/>
    </source>
</evidence>
<feature type="binding site" description="axial binding residue" evidence="5">
    <location>
        <position position="21"/>
    </location>
    <ligand>
        <name>heme b</name>
        <dbReference type="ChEBI" id="CHEBI:60344"/>
    </ligand>
    <ligandPart>
        <name>Fe</name>
        <dbReference type="ChEBI" id="CHEBI:18248"/>
    </ligandPart>
</feature>
<evidence type="ECO:0000313" key="6">
    <source>
        <dbReference type="EMBL" id="TSD63568.1"/>
    </source>
</evidence>
<dbReference type="PRINTS" id="PR00088">
    <property type="entry name" value="HAEMOXYGNASE"/>
</dbReference>
<dbReference type="SUPFAM" id="SSF48613">
    <property type="entry name" value="Heme oxygenase-like"/>
    <property type="match status" value="1"/>
</dbReference>
<dbReference type="OrthoDB" id="5493802at2"/>
<reference evidence="6 7" key="1">
    <citation type="submission" date="2019-07" db="EMBL/GenBank/DDBJ databases">
        <authorList>
            <person name="Zhao L.H."/>
        </authorList>
    </citation>
    <scope>NUCLEOTIDE SEQUENCE [LARGE SCALE GENOMIC DNA]</scope>
    <source>
        <strain evidence="6 7">Co35</strain>
    </source>
</reference>
<proteinExistence type="predicted"/>
<dbReference type="RefSeq" id="WP_143912941.1">
    <property type="nucleotide sequence ID" value="NZ_VLNT01000005.1"/>
</dbReference>
<keyword evidence="3 5" id="KW-0408">Iron</keyword>
<dbReference type="GO" id="GO:0006979">
    <property type="term" value="P:response to oxidative stress"/>
    <property type="evidence" value="ECO:0007669"/>
    <property type="project" value="TreeGrafter"/>
</dbReference>
<dbReference type="GO" id="GO:0042167">
    <property type="term" value="P:heme catabolic process"/>
    <property type="evidence" value="ECO:0007669"/>
    <property type="project" value="TreeGrafter"/>
</dbReference>
<feature type="binding site" evidence="4">
    <location>
        <position position="14"/>
    </location>
    <ligand>
        <name>heme b</name>
        <dbReference type="ChEBI" id="CHEBI:60344"/>
    </ligand>
</feature>
<feature type="binding site" evidence="4">
    <location>
        <position position="128"/>
    </location>
    <ligand>
        <name>heme b</name>
        <dbReference type="ChEBI" id="CHEBI:60344"/>
    </ligand>
</feature>
<dbReference type="Gene3D" id="1.20.910.10">
    <property type="entry name" value="Heme oxygenase-like"/>
    <property type="match status" value="1"/>
</dbReference>
<evidence type="ECO:0000256" key="5">
    <source>
        <dbReference type="PIRSR" id="PIRSR000343-2"/>
    </source>
</evidence>
<dbReference type="CDD" id="cd19165">
    <property type="entry name" value="HemeO"/>
    <property type="match status" value="1"/>
</dbReference>
<dbReference type="Pfam" id="PF01126">
    <property type="entry name" value="Heme_oxygenase"/>
    <property type="match status" value="1"/>
</dbReference>
<comment type="caution">
    <text evidence="6">The sequence shown here is derived from an EMBL/GenBank/DDBJ whole genome shotgun (WGS) entry which is preliminary data.</text>
</comment>
<keyword evidence="1 4" id="KW-0349">Heme</keyword>
<keyword evidence="7" id="KW-1185">Reference proteome</keyword>
<dbReference type="InterPro" id="IPR016084">
    <property type="entry name" value="Haem_Oase-like_multi-hlx"/>
</dbReference>
<dbReference type="GO" id="GO:0006788">
    <property type="term" value="P:heme oxidation"/>
    <property type="evidence" value="ECO:0007669"/>
    <property type="project" value="InterPro"/>
</dbReference>
<accession>A0A554SB45</accession>
<organism evidence="6 7">
    <name type="scientific">Aeromicrobium piscarium</name>
    <dbReference type="NCBI Taxonomy" id="2590901"/>
    <lineage>
        <taxon>Bacteria</taxon>
        <taxon>Bacillati</taxon>
        <taxon>Actinomycetota</taxon>
        <taxon>Actinomycetes</taxon>
        <taxon>Propionibacteriales</taxon>
        <taxon>Nocardioidaceae</taxon>
        <taxon>Aeromicrobium</taxon>
    </lineage>
</organism>
<gene>
    <name evidence="6" type="ORF">FNM00_08105</name>
</gene>
<evidence type="ECO:0000256" key="3">
    <source>
        <dbReference type="ARBA" id="ARBA00023004"/>
    </source>
</evidence>
<dbReference type="PANTHER" id="PTHR10720:SF0">
    <property type="entry name" value="HEME OXYGENASE"/>
    <property type="match status" value="1"/>
</dbReference>
<keyword evidence="2 5" id="KW-0479">Metal-binding</keyword>
<name>A0A554SB45_9ACTN</name>
<dbReference type="PANTHER" id="PTHR10720">
    <property type="entry name" value="HEME OXYGENASE"/>
    <property type="match status" value="1"/>
</dbReference>
<evidence type="ECO:0000256" key="1">
    <source>
        <dbReference type="ARBA" id="ARBA00022617"/>
    </source>
</evidence>
<dbReference type="AlphaFoldDB" id="A0A554SB45"/>
<dbReference type="GO" id="GO:0046872">
    <property type="term" value="F:metal ion binding"/>
    <property type="evidence" value="ECO:0007669"/>
    <property type="project" value="UniProtKB-KW"/>
</dbReference>
<evidence type="ECO:0000256" key="2">
    <source>
        <dbReference type="ARBA" id="ARBA00022723"/>
    </source>
</evidence>
<dbReference type="InterPro" id="IPR002051">
    <property type="entry name" value="Haem_Oase"/>
</dbReference>